<dbReference type="AlphaFoldDB" id="U5CXV4"/>
<protein>
    <submittedName>
        <fullName evidence="3">Uncharacterized protein</fullName>
    </submittedName>
</protein>
<reference evidence="4" key="1">
    <citation type="journal article" date="2013" name="Science">
        <title>The Amborella genome and the evolution of flowering plants.</title>
        <authorList>
            <consortium name="Amborella Genome Project"/>
        </authorList>
    </citation>
    <scope>NUCLEOTIDE SEQUENCE [LARGE SCALE GENOMIC DNA]</scope>
</reference>
<feature type="region of interest" description="Disordered" evidence="1">
    <location>
        <begin position="1"/>
        <end position="22"/>
    </location>
</feature>
<keyword evidence="2" id="KW-0472">Membrane</keyword>
<feature type="transmembrane region" description="Helical" evidence="2">
    <location>
        <begin position="21"/>
        <end position="44"/>
    </location>
</feature>
<organism evidence="3 4">
    <name type="scientific">Amborella trichopoda</name>
    <dbReference type="NCBI Taxonomy" id="13333"/>
    <lineage>
        <taxon>Eukaryota</taxon>
        <taxon>Viridiplantae</taxon>
        <taxon>Streptophyta</taxon>
        <taxon>Embryophyta</taxon>
        <taxon>Tracheophyta</taxon>
        <taxon>Spermatophyta</taxon>
        <taxon>Magnoliopsida</taxon>
        <taxon>Amborellales</taxon>
        <taxon>Amborellaceae</taxon>
        <taxon>Amborella</taxon>
    </lineage>
</organism>
<sequence length="68" mass="7372">MMIQAEDDRKRRRDKVSANPSIAYGATGNLPWMGLVLVISISGIPQLSVACSRMTHTAIMGDHKAAMT</sequence>
<keyword evidence="4" id="KW-1185">Reference proteome</keyword>
<name>U5CXV4_AMBTC</name>
<accession>U5CXV4</accession>
<dbReference type="Gramene" id="ERN18161">
    <property type="protein sequence ID" value="ERN18161"/>
    <property type="gene ID" value="AMTR_s00054p00153030"/>
</dbReference>
<dbReference type="EMBL" id="KI392271">
    <property type="protein sequence ID" value="ERN18161.1"/>
    <property type="molecule type" value="Genomic_DNA"/>
</dbReference>
<dbReference type="HOGENOM" id="CLU_186332_0_0_1"/>
<evidence type="ECO:0000256" key="2">
    <source>
        <dbReference type="SAM" id="Phobius"/>
    </source>
</evidence>
<dbReference type="Proteomes" id="UP000017836">
    <property type="component" value="Unassembled WGS sequence"/>
</dbReference>
<proteinExistence type="predicted"/>
<evidence type="ECO:0000256" key="1">
    <source>
        <dbReference type="SAM" id="MobiDB-lite"/>
    </source>
</evidence>
<keyword evidence="2" id="KW-0812">Transmembrane</keyword>
<evidence type="ECO:0000313" key="4">
    <source>
        <dbReference type="Proteomes" id="UP000017836"/>
    </source>
</evidence>
<evidence type="ECO:0000313" key="3">
    <source>
        <dbReference type="EMBL" id="ERN18161.1"/>
    </source>
</evidence>
<keyword evidence="2" id="KW-1133">Transmembrane helix</keyword>
<gene>
    <name evidence="3" type="ORF">AMTR_s00054p00153030</name>
</gene>